<evidence type="ECO:0000256" key="1">
    <source>
        <dbReference type="SAM" id="MobiDB-lite"/>
    </source>
</evidence>
<keyword evidence="3" id="KW-1185">Reference proteome</keyword>
<reference evidence="2" key="2">
    <citation type="journal article" date="2023" name="IMA Fungus">
        <title>Comparative genomic study of the Penicillium genus elucidates a diverse pangenome and 15 lateral gene transfer events.</title>
        <authorList>
            <person name="Petersen C."/>
            <person name="Sorensen T."/>
            <person name="Nielsen M.R."/>
            <person name="Sondergaard T.E."/>
            <person name="Sorensen J.L."/>
            <person name="Fitzpatrick D.A."/>
            <person name="Frisvad J.C."/>
            <person name="Nielsen K.L."/>
        </authorList>
    </citation>
    <scope>NUCLEOTIDE SEQUENCE</scope>
    <source>
        <strain evidence="2">IBT 29495</strain>
    </source>
</reference>
<dbReference type="AlphaFoldDB" id="A0A9W9Y2I8"/>
<comment type="caution">
    <text evidence="2">The sequence shown here is derived from an EMBL/GenBank/DDBJ whole genome shotgun (WGS) entry which is preliminary data.</text>
</comment>
<dbReference type="EMBL" id="JAPWDS010000002">
    <property type="protein sequence ID" value="KAJ5514711.1"/>
    <property type="molecule type" value="Genomic_DNA"/>
</dbReference>
<proteinExistence type="predicted"/>
<feature type="region of interest" description="Disordered" evidence="1">
    <location>
        <begin position="1"/>
        <end position="67"/>
    </location>
</feature>
<accession>A0A9W9Y2I8</accession>
<sequence>MSSPVPLLRPPVPGARNNNSSPRAPKLTLGIPPHLTPNLSTAMPPPPKYLKSKPNPNPNLARRVDRHHPDCISRLPWVASRMYPSQPSCRTADQPRPH</sequence>
<gene>
    <name evidence="2" type="ORF">N7463_004263</name>
</gene>
<dbReference type="Proteomes" id="UP001149954">
    <property type="component" value="Unassembled WGS sequence"/>
</dbReference>
<evidence type="ECO:0000313" key="3">
    <source>
        <dbReference type="Proteomes" id="UP001149954"/>
    </source>
</evidence>
<reference evidence="2" key="1">
    <citation type="submission" date="2022-12" db="EMBL/GenBank/DDBJ databases">
        <authorList>
            <person name="Petersen C."/>
        </authorList>
    </citation>
    <scope>NUCLEOTIDE SEQUENCE</scope>
    <source>
        <strain evidence="2">IBT 29495</strain>
    </source>
</reference>
<organism evidence="2 3">
    <name type="scientific">Penicillium fimorum</name>
    <dbReference type="NCBI Taxonomy" id="1882269"/>
    <lineage>
        <taxon>Eukaryota</taxon>
        <taxon>Fungi</taxon>
        <taxon>Dikarya</taxon>
        <taxon>Ascomycota</taxon>
        <taxon>Pezizomycotina</taxon>
        <taxon>Eurotiomycetes</taxon>
        <taxon>Eurotiomycetidae</taxon>
        <taxon>Eurotiales</taxon>
        <taxon>Aspergillaceae</taxon>
        <taxon>Penicillium</taxon>
    </lineage>
</organism>
<evidence type="ECO:0000313" key="2">
    <source>
        <dbReference type="EMBL" id="KAJ5514711.1"/>
    </source>
</evidence>
<dbReference type="OrthoDB" id="4313432at2759"/>
<name>A0A9W9Y2I8_9EURO</name>
<protein>
    <submittedName>
        <fullName evidence="2">Uncharacterized protein</fullName>
    </submittedName>
</protein>